<comment type="caution">
    <text evidence="19">The sequence shown here is derived from an EMBL/GenBank/DDBJ whole genome shotgun (WGS) entry which is preliminary data.</text>
</comment>
<evidence type="ECO:0000313" key="20">
    <source>
        <dbReference type="Proteomes" id="UP000559256"/>
    </source>
</evidence>
<evidence type="ECO:0000256" key="3">
    <source>
        <dbReference type="ARBA" id="ARBA00022525"/>
    </source>
</evidence>
<dbReference type="PANTHER" id="PTHR33353:SF10">
    <property type="entry name" value="ENDO-BETA-1,4-GLUCANASE D"/>
    <property type="match status" value="1"/>
</dbReference>
<evidence type="ECO:0000256" key="6">
    <source>
        <dbReference type="ARBA" id="ARBA00023001"/>
    </source>
</evidence>
<protein>
    <recommendedName>
        <fullName evidence="15">lytic cellulose monooxygenase (C4-dehydrogenating)</fullName>
        <ecNumber evidence="15">1.14.99.56</ecNumber>
    </recommendedName>
</protein>
<keyword evidence="4" id="KW-0479">Metal-binding</keyword>
<evidence type="ECO:0000313" key="19">
    <source>
        <dbReference type="EMBL" id="KAF5329908.1"/>
    </source>
</evidence>
<dbReference type="EC" id="1.14.99.56" evidence="15"/>
<evidence type="ECO:0000259" key="18">
    <source>
        <dbReference type="Pfam" id="PF03443"/>
    </source>
</evidence>
<comment type="cofactor">
    <cofactor evidence="1">
        <name>Cu(2+)</name>
        <dbReference type="ChEBI" id="CHEBI:29036"/>
    </cofactor>
</comment>
<evidence type="ECO:0000256" key="7">
    <source>
        <dbReference type="ARBA" id="ARBA00023002"/>
    </source>
</evidence>
<keyword evidence="17" id="KW-0472">Membrane</keyword>
<keyword evidence="8" id="KW-0186">Copper</keyword>
<feature type="domain" description="Auxiliary Activity family 9 catalytic" evidence="18">
    <location>
        <begin position="76"/>
        <end position="328"/>
    </location>
</feature>
<evidence type="ECO:0000256" key="13">
    <source>
        <dbReference type="ARBA" id="ARBA00044502"/>
    </source>
</evidence>
<dbReference type="InterPro" id="IPR049892">
    <property type="entry name" value="AA9"/>
</dbReference>
<evidence type="ECO:0000256" key="4">
    <source>
        <dbReference type="ARBA" id="ARBA00022723"/>
    </source>
</evidence>
<keyword evidence="11" id="KW-0119">Carbohydrate metabolism</keyword>
<evidence type="ECO:0000256" key="14">
    <source>
        <dbReference type="ARBA" id="ARBA00045077"/>
    </source>
</evidence>
<keyword evidence="17" id="KW-1133">Transmembrane helix</keyword>
<reference evidence="19 20" key="1">
    <citation type="journal article" date="2020" name="ISME J.">
        <title>Uncovering the hidden diversity of litter-decomposition mechanisms in mushroom-forming fungi.</title>
        <authorList>
            <person name="Floudas D."/>
            <person name="Bentzer J."/>
            <person name="Ahren D."/>
            <person name="Johansson T."/>
            <person name="Persson P."/>
            <person name="Tunlid A."/>
        </authorList>
    </citation>
    <scope>NUCLEOTIDE SEQUENCE [LARGE SCALE GENOMIC DNA]</scope>
    <source>
        <strain evidence="19 20">CBS 291.85</strain>
    </source>
</reference>
<evidence type="ECO:0000256" key="5">
    <source>
        <dbReference type="ARBA" id="ARBA00022729"/>
    </source>
</evidence>
<keyword evidence="6" id="KW-0136">Cellulose degradation</keyword>
<dbReference type="OrthoDB" id="4849160at2759"/>
<evidence type="ECO:0000256" key="11">
    <source>
        <dbReference type="ARBA" id="ARBA00023277"/>
    </source>
</evidence>
<dbReference type="AlphaFoldDB" id="A0A8H5FB50"/>
<dbReference type="Gene3D" id="2.70.50.70">
    <property type="match status" value="1"/>
</dbReference>
<keyword evidence="17" id="KW-0812">Transmembrane</keyword>
<evidence type="ECO:0000256" key="8">
    <source>
        <dbReference type="ARBA" id="ARBA00023008"/>
    </source>
</evidence>
<name>A0A8H5FB50_9AGAR</name>
<gene>
    <name evidence="19" type="ORF">D9758_018257</name>
</gene>
<evidence type="ECO:0000256" key="1">
    <source>
        <dbReference type="ARBA" id="ARBA00001973"/>
    </source>
</evidence>
<dbReference type="PANTHER" id="PTHR33353">
    <property type="entry name" value="PUTATIVE (AFU_ORTHOLOGUE AFUA_1G12560)-RELATED"/>
    <property type="match status" value="1"/>
</dbReference>
<dbReference type="Pfam" id="PF03443">
    <property type="entry name" value="AA9"/>
    <property type="match status" value="1"/>
</dbReference>
<dbReference type="GO" id="GO:0046872">
    <property type="term" value="F:metal ion binding"/>
    <property type="evidence" value="ECO:0007669"/>
    <property type="project" value="UniProtKB-KW"/>
</dbReference>
<keyword evidence="12" id="KW-0624">Polysaccharide degradation</keyword>
<feature type="transmembrane region" description="Helical" evidence="17">
    <location>
        <begin position="53"/>
        <end position="73"/>
    </location>
</feature>
<accession>A0A8H5FB50</accession>
<keyword evidence="10" id="KW-1015">Disulfide bond</keyword>
<evidence type="ECO:0000256" key="16">
    <source>
        <dbReference type="SAM" id="MobiDB-lite"/>
    </source>
</evidence>
<dbReference type="CDD" id="cd21175">
    <property type="entry name" value="LPMO_AA9"/>
    <property type="match status" value="1"/>
</dbReference>
<dbReference type="Proteomes" id="UP000559256">
    <property type="component" value="Unassembled WGS sequence"/>
</dbReference>
<keyword evidence="7" id="KW-0560">Oxidoreductase</keyword>
<organism evidence="19 20">
    <name type="scientific">Tetrapyrgos nigripes</name>
    <dbReference type="NCBI Taxonomy" id="182062"/>
    <lineage>
        <taxon>Eukaryota</taxon>
        <taxon>Fungi</taxon>
        <taxon>Dikarya</taxon>
        <taxon>Basidiomycota</taxon>
        <taxon>Agaricomycotina</taxon>
        <taxon>Agaricomycetes</taxon>
        <taxon>Agaricomycetidae</taxon>
        <taxon>Agaricales</taxon>
        <taxon>Marasmiineae</taxon>
        <taxon>Marasmiaceae</taxon>
        <taxon>Tetrapyrgos</taxon>
    </lineage>
</organism>
<evidence type="ECO:0000256" key="10">
    <source>
        <dbReference type="ARBA" id="ARBA00023157"/>
    </source>
</evidence>
<proteinExistence type="inferred from homology"/>
<dbReference type="InterPro" id="IPR005103">
    <property type="entry name" value="AA9_LPMO"/>
</dbReference>
<evidence type="ECO:0000256" key="12">
    <source>
        <dbReference type="ARBA" id="ARBA00023326"/>
    </source>
</evidence>
<feature type="transmembrane region" description="Helical" evidence="17">
    <location>
        <begin position="20"/>
        <end position="41"/>
    </location>
</feature>
<dbReference type="GO" id="GO:0005576">
    <property type="term" value="C:extracellular region"/>
    <property type="evidence" value="ECO:0007669"/>
    <property type="project" value="UniProtKB-SubCell"/>
</dbReference>
<feature type="compositionally biased region" description="Basic and acidic residues" evidence="16">
    <location>
        <begin position="458"/>
        <end position="469"/>
    </location>
</feature>
<dbReference type="GO" id="GO:0030245">
    <property type="term" value="P:cellulose catabolic process"/>
    <property type="evidence" value="ECO:0007669"/>
    <property type="project" value="UniProtKB-KW"/>
</dbReference>
<evidence type="ECO:0000256" key="9">
    <source>
        <dbReference type="ARBA" id="ARBA00023033"/>
    </source>
</evidence>
<evidence type="ECO:0000256" key="2">
    <source>
        <dbReference type="ARBA" id="ARBA00004613"/>
    </source>
</evidence>
<keyword evidence="3" id="KW-0964">Secreted</keyword>
<keyword evidence="5" id="KW-0732">Signal</keyword>
<feature type="region of interest" description="Disordered" evidence="16">
    <location>
        <begin position="344"/>
        <end position="469"/>
    </location>
</feature>
<feature type="compositionally biased region" description="Low complexity" evidence="16">
    <location>
        <begin position="344"/>
        <end position="434"/>
    </location>
</feature>
<sequence>MNYKISLPSPFLPSNKRVVHPLFAGLLGIHCTYSFICLAASRNFKNISNKSQMLSAVSVSLALGLLAHLLPVVEAHGQIGGVMANGKYNAGPNIYYDGDSVNSQTAIRKMFSAASPAYLNYWDFNDNSKMACEGAGPAPKTIKVSAGSQLQIYWEGATGELLNKPGTGNTKGKNPFPHAMGPVTDYIASCNGECSKFDAANADWVKLAEFGLDKSQSVSSELRNAMDGKPEPYYPKEQGLWGIAKLVQESSTWTVTIPQGLKNGQYLIRNELSAVHSPKSSGGGPQLYVGCVQVEVVDGGSEGLPGGTKAGSLYETDGYLANFNVYSSNVFKDIGPTIANLVSGGSSSSSNNNDKPSSNSGSSSGAASSGSSSGSSSSSSNTSQNSGSTDAANSFTGDSNSGSNSSSSKPDSGSKDQSSNEKPSAPSSAASPASTQRCKARKRSLPGSQVHKKRALGGHREMMKKRMDF</sequence>
<keyword evidence="20" id="KW-1185">Reference proteome</keyword>
<comment type="catalytic activity">
    <reaction evidence="14">
        <text>[(1-&gt;4)-beta-D-glucosyl]n+m + reduced acceptor + O2 = 4-dehydro-beta-D-glucosyl-[(1-&gt;4)-beta-D-glucosyl]n-1 + [(1-&gt;4)-beta-D-glucosyl]m + acceptor + H2O.</text>
        <dbReference type="EC" id="1.14.99.56"/>
    </reaction>
</comment>
<evidence type="ECO:0000256" key="17">
    <source>
        <dbReference type="SAM" id="Phobius"/>
    </source>
</evidence>
<comment type="similarity">
    <text evidence="13">Belongs to the polysaccharide monooxygenase AA9 family.</text>
</comment>
<dbReference type="EMBL" id="JAACJM010000341">
    <property type="protein sequence ID" value="KAF5329908.1"/>
    <property type="molecule type" value="Genomic_DNA"/>
</dbReference>
<keyword evidence="9" id="KW-0503">Monooxygenase</keyword>
<comment type="subcellular location">
    <subcellularLocation>
        <location evidence="2">Secreted</location>
    </subcellularLocation>
</comment>
<feature type="compositionally biased region" description="Basic residues" evidence="16">
    <location>
        <begin position="438"/>
        <end position="457"/>
    </location>
</feature>
<evidence type="ECO:0000256" key="15">
    <source>
        <dbReference type="ARBA" id="ARBA00047174"/>
    </source>
</evidence>
<dbReference type="GO" id="GO:0004497">
    <property type="term" value="F:monooxygenase activity"/>
    <property type="evidence" value="ECO:0007669"/>
    <property type="project" value="UniProtKB-KW"/>
</dbReference>